<dbReference type="Proteomes" id="UP001524944">
    <property type="component" value="Unassembled WGS sequence"/>
</dbReference>
<keyword evidence="8" id="KW-0413">Isomerase</keyword>
<dbReference type="SMART" id="SM00493">
    <property type="entry name" value="TOPRIM"/>
    <property type="match status" value="1"/>
</dbReference>
<dbReference type="PRINTS" id="PR00417">
    <property type="entry name" value="PRTPISMRASEI"/>
</dbReference>
<dbReference type="Gene3D" id="1.10.290.10">
    <property type="entry name" value="Topoisomerase I, domain 4"/>
    <property type="match status" value="1"/>
</dbReference>
<dbReference type="InterPro" id="IPR013826">
    <property type="entry name" value="Topo_IA_cen_sub3"/>
</dbReference>
<dbReference type="Gene3D" id="2.70.20.10">
    <property type="entry name" value="Topoisomerase I, domain 3"/>
    <property type="match status" value="1"/>
</dbReference>
<dbReference type="NCBIfam" id="NF005829">
    <property type="entry name" value="PRK07726.1"/>
    <property type="match status" value="1"/>
</dbReference>
<dbReference type="Pfam" id="PF01131">
    <property type="entry name" value="Topoisom_bac"/>
    <property type="match status" value="1"/>
</dbReference>
<evidence type="ECO:0000256" key="5">
    <source>
        <dbReference type="ARBA" id="ARBA00022842"/>
    </source>
</evidence>
<evidence type="ECO:0000313" key="16">
    <source>
        <dbReference type="Proteomes" id="UP001524944"/>
    </source>
</evidence>
<dbReference type="Gene3D" id="3.40.50.140">
    <property type="match status" value="1"/>
</dbReference>
<dbReference type="InterPro" id="IPR003602">
    <property type="entry name" value="Topo_IA_DNA-bd_dom"/>
</dbReference>
<evidence type="ECO:0000256" key="7">
    <source>
        <dbReference type="ARBA" id="ARBA00023125"/>
    </source>
</evidence>
<keyword evidence="16" id="KW-1185">Reference proteome</keyword>
<dbReference type="InterPro" id="IPR013497">
    <property type="entry name" value="Topo_IA_cen"/>
</dbReference>
<evidence type="ECO:0000256" key="11">
    <source>
        <dbReference type="ARBA" id="ARBA00032235"/>
    </source>
</evidence>
<dbReference type="PROSITE" id="PS52039">
    <property type="entry name" value="TOPO_IA_2"/>
    <property type="match status" value="1"/>
</dbReference>
<dbReference type="PANTHER" id="PTHR11390">
    <property type="entry name" value="PROKARYOTIC DNA TOPOISOMERASE"/>
    <property type="match status" value="1"/>
</dbReference>
<gene>
    <name evidence="15" type="ORF">NVS47_16380</name>
</gene>
<dbReference type="SMART" id="SM00436">
    <property type="entry name" value="TOP1Bc"/>
    <property type="match status" value="1"/>
</dbReference>
<keyword evidence="5" id="KW-0460">Magnesium</keyword>
<evidence type="ECO:0000313" key="15">
    <source>
        <dbReference type="EMBL" id="MCR6547065.1"/>
    </source>
</evidence>
<protein>
    <recommendedName>
        <fullName evidence="3">DNA topoisomerase</fullName>
        <ecNumber evidence="3">5.6.2.1</ecNumber>
    </recommendedName>
    <alternativeName>
        <fullName evidence="12">Omega-protein</fullName>
    </alternativeName>
    <alternativeName>
        <fullName evidence="11">Relaxing enzyme</fullName>
    </alternativeName>
    <alternativeName>
        <fullName evidence="9">Swivelase</fullName>
    </alternativeName>
    <alternativeName>
        <fullName evidence="10">Untwisting enzyme</fullName>
    </alternativeName>
</protein>
<proteinExistence type="inferred from homology"/>
<dbReference type="InterPro" id="IPR034144">
    <property type="entry name" value="TOPRIM_TopoIII"/>
</dbReference>
<feature type="domain" description="Toprim" evidence="13">
    <location>
        <begin position="1"/>
        <end position="136"/>
    </location>
</feature>
<evidence type="ECO:0000256" key="10">
    <source>
        <dbReference type="ARBA" id="ARBA00031985"/>
    </source>
</evidence>
<dbReference type="SUPFAM" id="SSF56712">
    <property type="entry name" value="Prokaryotic type I DNA topoisomerase"/>
    <property type="match status" value="1"/>
</dbReference>
<keyword evidence="4" id="KW-0479">Metal-binding</keyword>
<dbReference type="InterPro" id="IPR003601">
    <property type="entry name" value="Topo_IA_2"/>
</dbReference>
<evidence type="ECO:0000256" key="6">
    <source>
        <dbReference type="ARBA" id="ARBA00023029"/>
    </source>
</evidence>
<evidence type="ECO:0000256" key="12">
    <source>
        <dbReference type="ARBA" id="ARBA00032877"/>
    </source>
</evidence>
<feature type="domain" description="Topo IA-type catalytic" evidence="14">
    <location>
        <begin position="151"/>
        <end position="585"/>
    </location>
</feature>
<dbReference type="InterPro" id="IPR006171">
    <property type="entry name" value="TOPRIM_dom"/>
</dbReference>
<keyword evidence="6" id="KW-0799">Topoisomerase</keyword>
<evidence type="ECO:0000259" key="13">
    <source>
        <dbReference type="PROSITE" id="PS50880"/>
    </source>
</evidence>
<dbReference type="PANTHER" id="PTHR11390:SF21">
    <property type="entry name" value="DNA TOPOISOMERASE 3-ALPHA"/>
    <property type="match status" value="1"/>
</dbReference>
<evidence type="ECO:0000256" key="4">
    <source>
        <dbReference type="ARBA" id="ARBA00022723"/>
    </source>
</evidence>
<sequence length="706" mass="78171">MRLIIAEKPSVAQSIAAVLGAAQKRDGFIEGGGYIVSWCIGHLVGLAPAHDYDERYSKWRQEDLPILPGDWQYTVAADKKKQFATLRELMNRKDVESLVCATDAGREGELIFRFVYHMAGCKKPFARLWISSMEESAIKQGFDNLKDGRQYDDLYHSALCRAKADWLIGINATRLFSVLYGKTLNVGRVQTPTLAMLTERGEKISGFQKEKYHHVRIAAGGVEAISEKIPAAEDAQAMQTACHERQAVCVSVKQEQKTISPPKLFDLTSLQREANRLFGYTAKQTLDLAQTLYEKKLLTYPRTDSRFLTSDMEKTAPVIVNQAALTVGFIRGNVGIPADYFGNVIDDKKVSDHHAIIPTMTIRDFDLSTLPETERNILTLVCTRLMCAVHEKHVYEAVTASFECAGYPFTAKGKTVVREGWKAVDRLFRNALKLKDEDGGGAEAPEADKALPPISEGQTFENAAATVTEHFTQPPKPYTEDTLLSAMEHAGAEDTTDDAERKGLGTPATRAAIIEKLVSSGFIQRKGKQLIPTTDGINLIAILPDVLTSPKLTAEWENALTLIAKGEASPADFMRDIEGMAKGLCVNFSRADDDKKSLFKQEKEVVGICPRCGTPVYEGKKNFYCSNRDCSFTMWKNDRFFESRKKALTKPVAAALLKDGKAKVKGMHSEKTGKSFDATVLLADTGGKYVNYRFELKGAKEVTQQA</sequence>
<dbReference type="CDD" id="cd00186">
    <property type="entry name" value="TOP1Ac"/>
    <property type="match status" value="1"/>
</dbReference>
<name>A0ABT1Y840_9FIRM</name>
<dbReference type="RefSeq" id="WP_257914203.1">
    <property type="nucleotide sequence ID" value="NZ_JANPWE010000019.1"/>
</dbReference>
<evidence type="ECO:0000256" key="2">
    <source>
        <dbReference type="ARBA" id="ARBA00009446"/>
    </source>
</evidence>
<dbReference type="PROSITE" id="PS00396">
    <property type="entry name" value="TOPO_IA_1"/>
    <property type="match status" value="1"/>
</dbReference>
<dbReference type="NCBIfam" id="TIGR01056">
    <property type="entry name" value="topB"/>
    <property type="match status" value="1"/>
</dbReference>
<evidence type="ECO:0000256" key="9">
    <source>
        <dbReference type="ARBA" id="ARBA00030003"/>
    </source>
</evidence>
<dbReference type="InterPro" id="IPR013824">
    <property type="entry name" value="Topo_IA_cen_sub1"/>
</dbReference>
<dbReference type="InterPro" id="IPR013825">
    <property type="entry name" value="Topo_IA_cen_sub2"/>
</dbReference>
<reference evidence="15 16" key="1">
    <citation type="submission" date="2022-08" db="EMBL/GenBank/DDBJ databases">
        <title>Proteogenomics of the novel Dehalobacterium formicoaceticum strain EZ94 highlights a key role of methyltransferases during anaerobic dichloromethane degradation.</title>
        <authorList>
            <person name="Wasmund K."/>
        </authorList>
    </citation>
    <scope>NUCLEOTIDE SEQUENCE [LARGE SCALE GENOMIC DNA]</scope>
    <source>
        <strain evidence="15 16">EZ94</strain>
    </source>
</reference>
<comment type="catalytic activity">
    <reaction evidence="1">
        <text>ATP-independent breakage of single-stranded DNA, followed by passage and rejoining.</text>
        <dbReference type="EC" id="5.6.2.1"/>
    </reaction>
</comment>
<evidence type="ECO:0000259" key="14">
    <source>
        <dbReference type="PROSITE" id="PS52039"/>
    </source>
</evidence>
<accession>A0ABT1Y840</accession>
<comment type="caution">
    <text evidence="15">The sequence shown here is derived from an EMBL/GenBank/DDBJ whole genome shotgun (WGS) entry which is preliminary data.</text>
</comment>
<dbReference type="EMBL" id="JANPWE010000019">
    <property type="protein sequence ID" value="MCR6547065.1"/>
    <property type="molecule type" value="Genomic_DNA"/>
</dbReference>
<dbReference type="InterPro" id="IPR000380">
    <property type="entry name" value="Topo_IA"/>
</dbReference>
<dbReference type="EC" id="5.6.2.1" evidence="3"/>
<dbReference type="PROSITE" id="PS50880">
    <property type="entry name" value="TOPRIM"/>
    <property type="match status" value="1"/>
</dbReference>
<evidence type="ECO:0000256" key="8">
    <source>
        <dbReference type="ARBA" id="ARBA00023235"/>
    </source>
</evidence>
<dbReference type="InterPro" id="IPR023405">
    <property type="entry name" value="Topo_IA_core_domain"/>
</dbReference>
<evidence type="ECO:0000256" key="3">
    <source>
        <dbReference type="ARBA" id="ARBA00012891"/>
    </source>
</evidence>
<organism evidence="15 16">
    <name type="scientific">Dehalobacterium formicoaceticum</name>
    <dbReference type="NCBI Taxonomy" id="51515"/>
    <lineage>
        <taxon>Bacteria</taxon>
        <taxon>Bacillati</taxon>
        <taxon>Bacillota</taxon>
        <taxon>Clostridia</taxon>
        <taxon>Eubacteriales</taxon>
        <taxon>Peptococcaceae</taxon>
        <taxon>Dehalobacterium</taxon>
    </lineage>
</organism>
<comment type="similarity">
    <text evidence="2">Belongs to the type IA topoisomerase family.</text>
</comment>
<dbReference type="Pfam" id="PF01751">
    <property type="entry name" value="Toprim"/>
    <property type="match status" value="1"/>
</dbReference>
<dbReference type="InterPro" id="IPR023406">
    <property type="entry name" value="Topo_IA_AS"/>
</dbReference>
<evidence type="ECO:0000256" key="1">
    <source>
        <dbReference type="ARBA" id="ARBA00000213"/>
    </source>
</evidence>
<dbReference type="SMART" id="SM00437">
    <property type="entry name" value="TOP1Ac"/>
    <property type="match status" value="1"/>
</dbReference>
<dbReference type="Gene3D" id="1.10.460.10">
    <property type="entry name" value="Topoisomerase I, domain 2"/>
    <property type="match status" value="1"/>
</dbReference>
<dbReference type="InterPro" id="IPR005738">
    <property type="entry name" value="TopoIII"/>
</dbReference>
<keyword evidence="7" id="KW-0238">DNA-binding</keyword>
<dbReference type="CDD" id="cd03362">
    <property type="entry name" value="TOPRIM_TopoIA_TopoIII"/>
    <property type="match status" value="1"/>
</dbReference>